<dbReference type="EMBL" id="CM007648">
    <property type="protein sequence ID" value="ONM23622.1"/>
    <property type="molecule type" value="Genomic_DNA"/>
</dbReference>
<sequence>MAQPHFYQHIRYAVLHWVYVLSLNHIDSHIPHSWRGVHLPADVAVKMGINRCRSCMDGAWEAFICLSTVPDCKHQLPSVPHAVLAHQTVPLRCQWAVRRDPERDLIQINAHSADIVVPKDILVLHNDLKHRRLHDFLGERENLVPLRPLVLLKVLCLHLVVSKVHLHVRVKASSDVHVGQVACLDHAHEEVLHLLDKVVRPSLLARVHPAANDTAAAKRWACFLELEVYRLLWTWSIHP</sequence>
<proteinExistence type="predicted"/>
<organism evidence="1">
    <name type="scientific">Zea mays</name>
    <name type="common">Maize</name>
    <dbReference type="NCBI Taxonomy" id="4577"/>
    <lineage>
        <taxon>Eukaryota</taxon>
        <taxon>Viridiplantae</taxon>
        <taxon>Streptophyta</taxon>
        <taxon>Embryophyta</taxon>
        <taxon>Tracheophyta</taxon>
        <taxon>Spermatophyta</taxon>
        <taxon>Magnoliopsida</taxon>
        <taxon>Liliopsida</taxon>
        <taxon>Poales</taxon>
        <taxon>Poaceae</taxon>
        <taxon>PACMAD clade</taxon>
        <taxon>Panicoideae</taxon>
        <taxon>Andropogonodae</taxon>
        <taxon>Andropogoneae</taxon>
        <taxon>Tripsacinae</taxon>
        <taxon>Zea</taxon>
    </lineage>
</organism>
<dbReference type="AlphaFoldDB" id="A0A1D6EVM6"/>
<evidence type="ECO:0000313" key="1">
    <source>
        <dbReference type="EMBL" id="ONM23622.1"/>
    </source>
</evidence>
<accession>A0A1D6EVM6</accession>
<protein>
    <submittedName>
        <fullName evidence="1">Uncharacterized protein</fullName>
    </submittedName>
</protein>
<dbReference type="InParanoid" id="A0A1D6EVM6"/>
<gene>
    <name evidence="1" type="ORF">ZEAMMB73_Zm00001d006370</name>
</gene>
<reference evidence="1" key="1">
    <citation type="submission" date="2015-12" db="EMBL/GenBank/DDBJ databases">
        <title>Update maize B73 reference genome by single molecule sequencing technologies.</title>
        <authorList>
            <consortium name="Maize Genome Sequencing Project"/>
            <person name="Ware D."/>
        </authorList>
    </citation>
    <scope>NUCLEOTIDE SEQUENCE [LARGE SCALE GENOMIC DNA]</scope>
    <source>
        <tissue evidence="1">Seedling</tissue>
    </source>
</reference>
<dbReference type="IntAct" id="A0A1D6EVM6">
    <property type="interactions" value="2"/>
</dbReference>
<name>A0A1D6EVM6_MAIZE</name>